<dbReference type="eggNOG" id="ENOG50342SW">
    <property type="taxonomic scope" value="Bacteria"/>
</dbReference>
<accession>W0RAF2</accession>
<comment type="function">
    <text evidence="1">Required for the efficient initiation of filament assembly.</text>
</comment>
<dbReference type="Proteomes" id="UP000019151">
    <property type="component" value="Chromosome"/>
</dbReference>
<evidence type="ECO:0000256" key="3">
    <source>
        <dbReference type="ARBA" id="ARBA00022795"/>
    </source>
</evidence>
<keyword evidence="5" id="KW-1185">Reference proteome</keyword>
<comment type="similarity">
    <text evidence="2">Belongs to the FlgN family.</text>
</comment>
<organism evidence="4 5">
    <name type="scientific">Gemmatirosa kalamazoonensis</name>
    <dbReference type="NCBI Taxonomy" id="861299"/>
    <lineage>
        <taxon>Bacteria</taxon>
        <taxon>Pseudomonadati</taxon>
        <taxon>Gemmatimonadota</taxon>
        <taxon>Gemmatimonadia</taxon>
        <taxon>Gemmatimonadales</taxon>
        <taxon>Gemmatimonadaceae</taxon>
        <taxon>Gemmatirosa</taxon>
    </lineage>
</organism>
<gene>
    <name evidence="4" type="ORF">J421_0219</name>
</gene>
<evidence type="ECO:0000256" key="1">
    <source>
        <dbReference type="ARBA" id="ARBA00002397"/>
    </source>
</evidence>
<evidence type="ECO:0000313" key="5">
    <source>
        <dbReference type="Proteomes" id="UP000019151"/>
    </source>
</evidence>
<dbReference type="AlphaFoldDB" id="W0RAF2"/>
<dbReference type="HOGENOM" id="CLU_116202_0_0_0"/>
<name>W0RAF2_9BACT</name>
<evidence type="ECO:0000313" key="4">
    <source>
        <dbReference type="EMBL" id="AHG87756.1"/>
    </source>
</evidence>
<keyword evidence="3" id="KW-1005">Bacterial flagellum biogenesis</keyword>
<dbReference type="KEGG" id="gba:J421_0219"/>
<dbReference type="GO" id="GO:0044780">
    <property type="term" value="P:bacterial-type flagellum assembly"/>
    <property type="evidence" value="ECO:0007669"/>
    <property type="project" value="InterPro"/>
</dbReference>
<dbReference type="Pfam" id="PF05130">
    <property type="entry name" value="FlgN"/>
    <property type="match status" value="1"/>
</dbReference>
<evidence type="ECO:0000256" key="2">
    <source>
        <dbReference type="ARBA" id="ARBA00007703"/>
    </source>
</evidence>
<sequence>MALPTPHASTIAVPSYAPPRSMAHAPALALALEGAARPSAKPRPMTPAARDALLDALRSERKLLDELVATLRRQRSAVGTDDLQAVDDSVFATHRILATLGQARVRRRQINRLIVGVEELPARDLETVLGEGMDDVLRGARDELQASAAVLAREVDVNRRVLRDALSSGDAQARALAGIPAAAPNGVVGANVGGNAGALLDRTG</sequence>
<dbReference type="STRING" id="861299.J421_0219"/>
<dbReference type="InParanoid" id="W0RAF2"/>
<protein>
    <submittedName>
        <fullName evidence="4">FlgN family protein</fullName>
    </submittedName>
</protein>
<dbReference type="EMBL" id="CP007128">
    <property type="protein sequence ID" value="AHG87756.1"/>
    <property type="molecule type" value="Genomic_DNA"/>
</dbReference>
<dbReference type="InterPro" id="IPR007809">
    <property type="entry name" value="FlgN-like"/>
</dbReference>
<proteinExistence type="inferred from homology"/>
<dbReference type="InterPro" id="IPR036679">
    <property type="entry name" value="FlgN-like_sf"/>
</dbReference>
<reference evidence="4 5" key="1">
    <citation type="journal article" date="2014" name="Genome Announc.">
        <title>Genome Sequence and Methylome of Soil Bacterium Gemmatirosa kalamazoonensis KBS708T, a Member of the Rarely Cultivated Gemmatimonadetes Phylum.</title>
        <authorList>
            <person name="Debruyn J.M."/>
            <person name="Radosevich M."/>
            <person name="Wommack K.E."/>
            <person name="Polson S.W."/>
            <person name="Hauser L.J."/>
            <person name="Fawaz M.N."/>
            <person name="Korlach J."/>
            <person name="Tsai Y.C."/>
        </authorList>
    </citation>
    <scope>NUCLEOTIDE SEQUENCE [LARGE SCALE GENOMIC DNA]</scope>
    <source>
        <strain evidence="4 5">KBS708</strain>
    </source>
</reference>
<dbReference type="Gene3D" id="1.20.58.300">
    <property type="entry name" value="FlgN-like"/>
    <property type="match status" value="1"/>
</dbReference>
<dbReference type="SUPFAM" id="SSF140566">
    <property type="entry name" value="FlgN-like"/>
    <property type="match status" value="1"/>
</dbReference>